<accession>A0A2P2PSH5</accession>
<protein>
    <submittedName>
        <fullName evidence="1">Uncharacterized protein</fullName>
    </submittedName>
</protein>
<sequence>MLTIGNYNASPEFKSTTLNFHKKQDNPSQIPWM</sequence>
<dbReference type="EMBL" id="GGEC01077115">
    <property type="protein sequence ID" value="MBX57599.1"/>
    <property type="molecule type" value="Transcribed_RNA"/>
</dbReference>
<reference evidence="1" key="1">
    <citation type="submission" date="2018-02" db="EMBL/GenBank/DDBJ databases">
        <title>Rhizophora mucronata_Transcriptome.</title>
        <authorList>
            <person name="Meera S.P."/>
            <person name="Sreeshan A."/>
            <person name="Augustine A."/>
        </authorList>
    </citation>
    <scope>NUCLEOTIDE SEQUENCE</scope>
    <source>
        <tissue evidence="1">Leaf</tissue>
    </source>
</reference>
<proteinExistence type="predicted"/>
<evidence type="ECO:0000313" key="1">
    <source>
        <dbReference type="EMBL" id="MBX57599.1"/>
    </source>
</evidence>
<name>A0A2P2PSH5_RHIMU</name>
<organism evidence="1">
    <name type="scientific">Rhizophora mucronata</name>
    <name type="common">Asiatic mangrove</name>
    <dbReference type="NCBI Taxonomy" id="61149"/>
    <lineage>
        <taxon>Eukaryota</taxon>
        <taxon>Viridiplantae</taxon>
        <taxon>Streptophyta</taxon>
        <taxon>Embryophyta</taxon>
        <taxon>Tracheophyta</taxon>
        <taxon>Spermatophyta</taxon>
        <taxon>Magnoliopsida</taxon>
        <taxon>eudicotyledons</taxon>
        <taxon>Gunneridae</taxon>
        <taxon>Pentapetalae</taxon>
        <taxon>rosids</taxon>
        <taxon>fabids</taxon>
        <taxon>Malpighiales</taxon>
        <taxon>Rhizophoraceae</taxon>
        <taxon>Rhizophora</taxon>
    </lineage>
</organism>
<dbReference type="AlphaFoldDB" id="A0A2P2PSH5"/>